<organism evidence="1 2">
    <name type="scientific">Xanthomarina gelatinilytica</name>
    <dbReference type="NCBI Taxonomy" id="1137281"/>
    <lineage>
        <taxon>Bacteria</taxon>
        <taxon>Pseudomonadati</taxon>
        <taxon>Bacteroidota</taxon>
        <taxon>Flavobacteriia</taxon>
        <taxon>Flavobacteriales</taxon>
        <taxon>Flavobacteriaceae</taxon>
        <taxon>Xanthomarina</taxon>
    </lineage>
</organism>
<dbReference type="Pfam" id="PF04359">
    <property type="entry name" value="DUF493"/>
    <property type="match status" value="1"/>
</dbReference>
<evidence type="ECO:0000313" key="2">
    <source>
        <dbReference type="Proteomes" id="UP000012024"/>
    </source>
</evidence>
<name>M7MX40_9FLAO</name>
<evidence type="ECO:0000313" key="1">
    <source>
        <dbReference type="EMBL" id="EMQ94059.1"/>
    </source>
</evidence>
<dbReference type="InterPro" id="IPR007454">
    <property type="entry name" value="UPF0250_YbeD-like"/>
</dbReference>
<dbReference type="PATRIC" id="fig|1137281.3.peg.2599"/>
<comment type="caution">
    <text evidence="1">The sequence shown here is derived from an EMBL/GenBank/DDBJ whole genome shotgun (WGS) entry which is preliminary data.</text>
</comment>
<proteinExistence type="predicted"/>
<keyword evidence="2" id="KW-1185">Reference proteome</keyword>
<reference evidence="1 2" key="1">
    <citation type="submission" date="2012-12" db="EMBL/GenBank/DDBJ databases">
        <title>Genome assembly of Formosa sp. AK20.</title>
        <authorList>
            <person name="Kumar R."/>
            <person name="Khatri I."/>
            <person name="Vaidya B."/>
            <person name="Subramanian S."/>
            <person name="Pinnaka A."/>
        </authorList>
    </citation>
    <scope>NUCLEOTIDE SEQUENCE [LARGE SCALE GENOMIC DNA]</scope>
    <source>
        <strain evidence="1 2">AK20</strain>
    </source>
</reference>
<dbReference type="Gene3D" id="3.30.70.260">
    <property type="match status" value="1"/>
</dbReference>
<evidence type="ECO:0008006" key="3">
    <source>
        <dbReference type="Google" id="ProtNLM"/>
    </source>
</evidence>
<dbReference type="EMBL" id="ANLA01000021">
    <property type="protein sequence ID" value="EMQ94059.1"/>
    <property type="molecule type" value="Genomic_DNA"/>
</dbReference>
<accession>M7MX40</accession>
<dbReference type="Proteomes" id="UP000012024">
    <property type="component" value="Unassembled WGS sequence"/>
</dbReference>
<gene>
    <name evidence="1" type="ORF">D778_01243</name>
</gene>
<dbReference type="SUPFAM" id="SSF117991">
    <property type="entry name" value="YbeD/HP0495-like"/>
    <property type="match status" value="1"/>
</dbReference>
<dbReference type="AlphaFoldDB" id="M7MX40"/>
<dbReference type="eggNOG" id="COG2921">
    <property type="taxonomic scope" value="Bacteria"/>
</dbReference>
<dbReference type="InterPro" id="IPR027471">
    <property type="entry name" value="YbeD-like_sf"/>
</dbReference>
<protein>
    <recommendedName>
        <fullName evidence="3">DUF493 domain-containing protein</fullName>
    </recommendedName>
</protein>
<sequence length="99" mass="11374">MEMNENKKTKAFYEKLKSQLYDTSLWPSEYLYKFIVKSDSDQVVALEDLFNHLGAVIKTTESTKGTYTSVSISVKMETPEHVIEKYIEVSEKIEGVISL</sequence>